<organism evidence="3 4">
    <name type="scientific">Collybiopsis luxurians FD-317 M1</name>
    <dbReference type="NCBI Taxonomy" id="944289"/>
    <lineage>
        <taxon>Eukaryota</taxon>
        <taxon>Fungi</taxon>
        <taxon>Dikarya</taxon>
        <taxon>Basidiomycota</taxon>
        <taxon>Agaricomycotina</taxon>
        <taxon>Agaricomycetes</taxon>
        <taxon>Agaricomycetidae</taxon>
        <taxon>Agaricales</taxon>
        <taxon>Marasmiineae</taxon>
        <taxon>Omphalotaceae</taxon>
        <taxon>Collybiopsis</taxon>
        <taxon>Collybiopsis luxurians</taxon>
    </lineage>
</organism>
<reference evidence="3 4" key="1">
    <citation type="submission" date="2014-04" db="EMBL/GenBank/DDBJ databases">
        <title>Evolutionary Origins and Diversification of the Mycorrhizal Mutualists.</title>
        <authorList>
            <consortium name="DOE Joint Genome Institute"/>
            <consortium name="Mycorrhizal Genomics Consortium"/>
            <person name="Kohler A."/>
            <person name="Kuo A."/>
            <person name="Nagy L.G."/>
            <person name="Floudas D."/>
            <person name="Copeland A."/>
            <person name="Barry K.W."/>
            <person name="Cichocki N."/>
            <person name="Veneault-Fourrey C."/>
            <person name="LaButti K."/>
            <person name="Lindquist E.A."/>
            <person name="Lipzen A."/>
            <person name="Lundell T."/>
            <person name="Morin E."/>
            <person name="Murat C."/>
            <person name="Riley R."/>
            <person name="Ohm R."/>
            <person name="Sun H."/>
            <person name="Tunlid A."/>
            <person name="Henrissat B."/>
            <person name="Grigoriev I.V."/>
            <person name="Hibbett D.S."/>
            <person name="Martin F."/>
        </authorList>
    </citation>
    <scope>NUCLEOTIDE SEQUENCE [LARGE SCALE GENOMIC DNA]</scope>
    <source>
        <strain evidence="3 4">FD-317 M1</strain>
    </source>
</reference>
<feature type="region of interest" description="Disordered" evidence="1">
    <location>
        <begin position="178"/>
        <end position="246"/>
    </location>
</feature>
<feature type="region of interest" description="Disordered" evidence="1">
    <location>
        <begin position="270"/>
        <end position="410"/>
    </location>
</feature>
<feature type="region of interest" description="Disordered" evidence="1">
    <location>
        <begin position="510"/>
        <end position="538"/>
    </location>
</feature>
<feature type="compositionally biased region" description="Polar residues" evidence="1">
    <location>
        <begin position="341"/>
        <end position="374"/>
    </location>
</feature>
<dbReference type="Proteomes" id="UP000053593">
    <property type="component" value="Unassembled WGS sequence"/>
</dbReference>
<dbReference type="HOGENOM" id="CLU_506275_0_0_1"/>
<evidence type="ECO:0000313" key="4">
    <source>
        <dbReference type="Proteomes" id="UP000053593"/>
    </source>
</evidence>
<dbReference type="OrthoDB" id="3233731at2759"/>
<feature type="compositionally biased region" description="Polar residues" evidence="1">
    <location>
        <begin position="283"/>
        <end position="292"/>
    </location>
</feature>
<sequence>MPHVSNKGNICIKAEVAFPISLFPSFILVSSSLCPHNLFHANSNMPSEKWSIEISESNSPAFLNQIFPDWQEVEIVTASLPYSLKGEDTTRTILSIVLDKERPLQKTPIVLCALTPGKNESSKLGFSMRREYKNMYIEVQGPNTINIAGVWKWTVPTAKEHGTNASAKNINEVNSTNIEQGPAKTMPTGCKNTNDDRARPSLCMKDRRENAPDPRSFKAATNFTVEEPKANTHRDTGDFPSQNAPSIPEVVHQEDAALYAKLKDLYDLRLPKETPRGPRDDGTPSQNQSTIQGGRRTPSPQRPSCHCNNLDSTPSPNQSTIHCDKRTPSPQRPSYHRDNCDSTPSRNLSTSQGRRQTPSPQYLSNHHNNRVQVNLSSSSSSLSSSSFPRPPRLQRKRSRDARDDSDEGYSFLSNVSHKTLRGPRAGLIFFLRDYASSKQASFQKESSTVLKRIKQLGMLKRIRRKSSKSALVSICSKKSAAPPPLPPTLTSELLLSQFTDGGSLETHTKRIMEEQAPEATRTGSRSSASLPGGPVFLR</sequence>
<feature type="compositionally biased region" description="Low complexity" evidence="1">
    <location>
        <begin position="375"/>
        <end position="386"/>
    </location>
</feature>
<feature type="compositionally biased region" description="Basic and acidic residues" evidence="1">
    <location>
        <begin position="226"/>
        <end position="237"/>
    </location>
</feature>
<protein>
    <recommendedName>
        <fullName evidence="2">Nucleoplasmin-like domain-containing protein</fullName>
    </recommendedName>
</protein>
<feature type="compositionally biased region" description="Basic and acidic residues" evidence="1">
    <location>
        <begin position="270"/>
        <end position="282"/>
    </location>
</feature>
<keyword evidence="4" id="KW-1185">Reference proteome</keyword>
<dbReference type="AlphaFoldDB" id="A0A0D0C5R4"/>
<feature type="compositionally biased region" description="Basic and acidic residues" evidence="1">
    <location>
        <begin position="193"/>
        <end position="216"/>
    </location>
</feature>
<dbReference type="Pfam" id="PF17800">
    <property type="entry name" value="NPL"/>
    <property type="match status" value="1"/>
</dbReference>
<proteinExistence type="predicted"/>
<evidence type="ECO:0000256" key="1">
    <source>
        <dbReference type="SAM" id="MobiDB-lite"/>
    </source>
</evidence>
<dbReference type="EMBL" id="KN834937">
    <property type="protein sequence ID" value="KIK50038.1"/>
    <property type="molecule type" value="Genomic_DNA"/>
</dbReference>
<dbReference type="InterPro" id="IPR041232">
    <property type="entry name" value="NPL"/>
</dbReference>
<gene>
    <name evidence="3" type="ORF">GYMLUDRAFT_253324</name>
</gene>
<evidence type="ECO:0000313" key="3">
    <source>
        <dbReference type="EMBL" id="KIK50038.1"/>
    </source>
</evidence>
<feature type="compositionally biased region" description="Polar residues" evidence="1">
    <location>
        <begin position="306"/>
        <end position="321"/>
    </location>
</feature>
<name>A0A0D0C5R4_9AGAR</name>
<evidence type="ECO:0000259" key="2">
    <source>
        <dbReference type="Pfam" id="PF17800"/>
    </source>
</evidence>
<accession>A0A0D0C5R4</accession>
<feature type="domain" description="Nucleoplasmin-like" evidence="2">
    <location>
        <begin position="50"/>
        <end position="149"/>
    </location>
</feature>